<dbReference type="GO" id="GO:0006109">
    <property type="term" value="P:regulation of carbohydrate metabolic process"/>
    <property type="evidence" value="ECO:0007669"/>
    <property type="project" value="InterPro"/>
</dbReference>
<dbReference type="RefSeq" id="WP_146888894.1">
    <property type="nucleotide sequence ID" value="NZ_BJYG01000025.1"/>
</dbReference>
<evidence type="ECO:0000313" key="3">
    <source>
        <dbReference type="Proteomes" id="UP000321746"/>
    </source>
</evidence>
<dbReference type="GO" id="GO:0000155">
    <property type="term" value="F:phosphorelay sensor kinase activity"/>
    <property type="evidence" value="ECO:0007669"/>
    <property type="project" value="InterPro"/>
</dbReference>
<evidence type="ECO:0000259" key="1">
    <source>
        <dbReference type="Pfam" id="PF07475"/>
    </source>
</evidence>
<dbReference type="OrthoDB" id="8326226at2"/>
<dbReference type="EMBL" id="BJYG01000025">
    <property type="protein sequence ID" value="GEN63763.1"/>
    <property type="molecule type" value="Genomic_DNA"/>
</dbReference>
<dbReference type="Proteomes" id="UP000321746">
    <property type="component" value="Unassembled WGS sequence"/>
</dbReference>
<dbReference type="Gene3D" id="3.40.50.300">
    <property type="entry name" value="P-loop containing nucleotide triphosphate hydrolases"/>
    <property type="match status" value="1"/>
</dbReference>
<gene>
    <name evidence="2" type="ORF">AOE01nite_19870</name>
</gene>
<accession>A0A511XLC6</accession>
<comment type="caution">
    <text evidence="2">The sequence shown here is derived from an EMBL/GenBank/DDBJ whole genome shotgun (WGS) entry which is preliminary data.</text>
</comment>
<dbReference type="AlphaFoldDB" id="A0A511XLC6"/>
<feature type="domain" description="HPr kinase/phosphorylase C-terminal" evidence="1">
    <location>
        <begin position="7"/>
        <end position="74"/>
    </location>
</feature>
<dbReference type="SUPFAM" id="SSF53795">
    <property type="entry name" value="PEP carboxykinase-like"/>
    <property type="match status" value="1"/>
</dbReference>
<sequence>MTILRLHASCAARGEAGVLLLGAPGAGKSSLLLRLLTRGYDLVADDRVELRDGLASAPLALRGLIEVRGWGIVQRSFRQSARPVLAVQLVAEGEKVPRLPTDTESYNRKTGLPVLWLNGTLASAPDSIDMALECLAGRACLLSRDAMPGGDN</sequence>
<dbReference type="InterPro" id="IPR027417">
    <property type="entry name" value="P-loop_NTPase"/>
</dbReference>
<name>A0A511XLC6_9PROT</name>
<dbReference type="Pfam" id="PF07475">
    <property type="entry name" value="Hpr_kinase_C"/>
    <property type="match status" value="1"/>
</dbReference>
<organism evidence="2 3">
    <name type="scientific">Acetobacter oeni</name>
    <dbReference type="NCBI Taxonomy" id="304077"/>
    <lineage>
        <taxon>Bacteria</taxon>
        <taxon>Pseudomonadati</taxon>
        <taxon>Pseudomonadota</taxon>
        <taxon>Alphaproteobacteria</taxon>
        <taxon>Acetobacterales</taxon>
        <taxon>Acetobacteraceae</taxon>
        <taxon>Acetobacter</taxon>
    </lineage>
</organism>
<protein>
    <recommendedName>
        <fullName evidence="1">HPr kinase/phosphorylase C-terminal domain-containing protein</fullName>
    </recommendedName>
</protein>
<reference evidence="2 3" key="1">
    <citation type="submission" date="2019-07" db="EMBL/GenBank/DDBJ databases">
        <title>Whole genome shotgun sequence of Acetobacter oeni NBRC 105207.</title>
        <authorList>
            <person name="Hosoyama A."/>
            <person name="Uohara A."/>
            <person name="Ohji S."/>
            <person name="Ichikawa N."/>
        </authorList>
    </citation>
    <scope>NUCLEOTIDE SEQUENCE [LARGE SCALE GENOMIC DNA]</scope>
    <source>
        <strain evidence="2 3">NBRC 105207</strain>
    </source>
</reference>
<dbReference type="GO" id="GO:0005524">
    <property type="term" value="F:ATP binding"/>
    <property type="evidence" value="ECO:0007669"/>
    <property type="project" value="InterPro"/>
</dbReference>
<dbReference type="InterPro" id="IPR011104">
    <property type="entry name" value="Hpr_kin/Pase_C"/>
</dbReference>
<keyword evidence="3" id="KW-1185">Reference proteome</keyword>
<proteinExistence type="predicted"/>
<evidence type="ECO:0000313" key="2">
    <source>
        <dbReference type="EMBL" id="GEN63763.1"/>
    </source>
</evidence>